<dbReference type="InterPro" id="IPR050708">
    <property type="entry name" value="T6SS_VgrG/RHS"/>
</dbReference>
<sequence>WPHYLETIHDPRNTRVARYEYDADGRLVASVDANDKRIEYTHDIAGQVEQVKNRRGHTTTYVYDDNGWVLSETNALNEQTLHTYDTNGNELTTTDPLNRTTTRTFDARGNVLTETNPAGETVTRTYGRYNQLKTETDAQNRVVLTNHYWKKNGVEETGFLTSSVDALGNTTVYALDLCAGLTCGNTGNLKTLIDANGKRRSFEYDRYGNLTQETDTRNNTTLREYDTMGRVLKETRRRLINGQVEELVTVNEYDAAGNAVKTVAPDGVITTRYYEKGQLLYEQTGLQRRDYTYTPDGRLESTIFNGNLSVKESTVYDAEGNVIEQRDVFGSKTRMVYDAANRLIETIHPDDTGGDTDNARSRQEYDKAGQLKTSWDERNQPTTYTYDDAGRQVTVKNALDQVMTSEYDGTGRRALSRDPLGRETRYVYDLAGRLTRTILPDP</sequence>
<name>A0ABT1QZN1_9GAMM</name>
<dbReference type="Pfam" id="PF05593">
    <property type="entry name" value="RHS_repeat"/>
    <property type="match status" value="6"/>
</dbReference>
<dbReference type="Proteomes" id="UP001165498">
    <property type="component" value="Unassembled WGS sequence"/>
</dbReference>
<feature type="region of interest" description="Disordered" evidence="1">
    <location>
        <begin position="347"/>
        <end position="372"/>
    </location>
</feature>
<dbReference type="InterPro" id="IPR031325">
    <property type="entry name" value="RHS_repeat"/>
</dbReference>
<gene>
    <name evidence="2" type="ORF">NM961_23875</name>
</gene>
<dbReference type="NCBIfam" id="TIGR01643">
    <property type="entry name" value="YD_repeat_2x"/>
    <property type="match status" value="6"/>
</dbReference>
<dbReference type="PANTHER" id="PTHR32305">
    <property type="match status" value="1"/>
</dbReference>
<dbReference type="RefSeq" id="WP_255916929.1">
    <property type="nucleotide sequence ID" value="NZ_JANFQO010000073.1"/>
</dbReference>
<proteinExistence type="predicted"/>
<feature type="non-terminal residue" evidence="2">
    <location>
        <position position="1"/>
    </location>
</feature>
<evidence type="ECO:0000256" key="1">
    <source>
        <dbReference type="SAM" id="MobiDB-lite"/>
    </source>
</evidence>
<feature type="non-terminal residue" evidence="2">
    <location>
        <position position="442"/>
    </location>
</feature>
<dbReference type="Gene3D" id="2.180.10.10">
    <property type="entry name" value="RHS repeat-associated core"/>
    <property type="match status" value="3"/>
</dbReference>
<keyword evidence="3" id="KW-1185">Reference proteome</keyword>
<comment type="caution">
    <text evidence="2">The sequence shown here is derived from an EMBL/GenBank/DDBJ whole genome shotgun (WGS) entry which is preliminary data.</text>
</comment>
<protein>
    <recommendedName>
        <fullName evidence="4">YD repeat-containing protein</fullName>
    </recommendedName>
</protein>
<evidence type="ECO:0000313" key="2">
    <source>
        <dbReference type="EMBL" id="MCQ4167752.1"/>
    </source>
</evidence>
<dbReference type="EMBL" id="JANFQO010000073">
    <property type="protein sequence ID" value="MCQ4167752.1"/>
    <property type="molecule type" value="Genomic_DNA"/>
</dbReference>
<dbReference type="InterPro" id="IPR006530">
    <property type="entry name" value="YD"/>
</dbReference>
<evidence type="ECO:0008006" key="4">
    <source>
        <dbReference type="Google" id="ProtNLM"/>
    </source>
</evidence>
<dbReference type="PANTHER" id="PTHR32305:SF15">
    <property type="entry name" value="PROTEIN RHSA-RELATED"/>
    <property type="match status" value="1"/>
</dbReference>
<evidence type="ECO:0000313" key="3">
    <source>
        <dbReference type="Proteomes" id="UP001165498"/>
    </source>
</evidence>
<organism evidence="2 3">
    <name type="scientific">Tahibacter harae</name>
    <dbReference type="NCBI Taxonomy" id="2963937"/>
    <lineage>
        <taxon>Bacteria</taxon>
        <taxon>Pseudomonadati</taxon>
        <taxon>Pseudomonadota</taxon>
        <taxon>Gammaproteobacteria</taxon>
        <taxon>Lysobacterales</taxon>
        <taxon>Rhodanobacteraceae</taxon>
        <taxon>Tahibacter</taxon>
    </lineage>
</organism>
<reference evidence="2" key="1">
    <citation type="submission" date="2022-07" db="EMBL/GenBank/DDBJ databases">
        <title>Tahibacter sp., a new gammaproteobacterium isolated from the silt sample collected at pig farm.</title>
        <authorList>
            <person name="Chen H."/>
        </authorList>
    </citation>
    <scope>NUCLEOTIDE SEQUENCE</scope>
    <source>
        <strain evidence="2">P2K</strain>
    </source>
</reference>
<accession>A0ABT1QZN1</accession>